<dbReference type="EMBL" id="MNCJ02000324">
    <property type="protein sequence ID" value="KAF5791008.1"/>
    <property type="molecule type" value="Genomic_DNA"/>
</dbReference>
<reference evidence="3" key="2">
    <citation type="submission" date="2017-02" db="EMBL/GenBank/DDBJ databases">
        <title>Sunflower complete genome.</title>
        <authorList>
            <person name="Langlade N."/>
            <person name="Munos S."/>
        </authorList>
    </citation>
    <scope>NUCLEOTIDE SEQUENCE [LARGE SCALE GENOMIC DNA]</scope>
    <source>
        <tissue evidence="3">Leaves</tissue>
    </source>
</reference>
<evidence type="ECO:0000313" key="3">
    <source>
        <dbReference type="EMBL" id="OTG15210.1"/>
    </source>
</evidence>
<proteinExistence type="predicted"/>
<keyword evidence="4" id="KW-1185">Reference proteome</keyword>
<dbReference type="InParanoid" id="A0A251TVS5"/>
<accession>A0A251TVS5</accession>
<dbReference type="AlphaFoldDB" id="A0A251TVS5"/>
<protein>
    <submittedName>
        <fullName evidence="3">Uncharacterized protein</fullName>
    </submittedName>
</protein>
<name>A0A251TVS5_HELAN</name>
<evidence type="ECO:0000313" key="4">
    <source>
        <dbReference type="Proteomes" id="UP000215914"/>
    </source>
</evidence>
<feature type="compositionally biased region" description="Polar residues" evidence="1">
    <location>
        <begin position="103"/>
        <end position="115"/>
    </location>
</feature>
<reference evidence="2" key="3">
    <citation type="submission" date="2020-06" db="EMBL/GenBank/DDBJ databases">
        <title>Helianthus annuus Genome sequencing and assembly Release 2.</title>
        <authorList>
            <person name="Gouzy J."/>
            <person name="Langlade N."/>
            <person name="Munos S."/>
        </authorList>
    </citation>
    <scope>NUCLEOTIDE SEQUENCE</scope>
    <source>
        <tissue evidence="2">Leaves</tissue>
    </source>
</reference>
<dbReference type="EMBL" id="CM007898">
    <property type="protein sequence ID" value="OTG15210.1"/>
    <property type="molecule type" value="Genomic_DNA"/>
</dbReference>
<sequence>MASGDYTPPPSFSSGNFISMEPQFSASYLPADGQLTVASEPYVPGPSLSGYQHGSGNSITGADVDRWLGQTGYGAPAPDLDATGHVNTSEIGLNHDSGYVAGPSQSAMVHQNQSKPGDVSTAYDPLNNVQHSIPGRHFPRGNLTGPYYL</sequence>
<reference evidence="2 4" key="1">
    <citation type="journal article" date="2017" name="Nature">
        <title>The sunflower genome provides insights into oil metabolism, flowering and Asterid evolution.</title>
        <authorList>
            <person name="Badouin H."/>
            <person name="Gouzy J."/>
            <person name="Grassa C.J."/>
            <person name="Murat F."/>
            <person name="Staton S.E."/>
            <person name="Cottret L."/>
            <person name="Lelandais-Briere C."/>
            <person name="Owens G.L."/>
            <person name="Carrere S."/>
            <person name="Mayjonade B."/>
            <person name="Legrand L."/>
            <person name="Gill N."/>
            <person name="Kane N.C."/>
            <person name="Bowers J.E."/>
            <person name="Hubner S."/>
            <person name="Bellec A."/>
            <person name="Berard A."/>
            <person name="Berges H."/>
            <person name="Blanchet N."/>
            <person name="Boniface M.C."/>
            <person name="Brunel D."/>
            <person name="Catrice O."/>
            <person name="Chaidir N."/>
            <person name="Claudel C."/>
            <person name="Donnadieu C."/>
            <person name="Faraut T."/>
            <person name="Fievet G."/>
            <person name="Helmstetter N."/>
            <person name="King M."/>
            <person name="Knapp S.J."/>
            <person name="Lai Z."/>
            <person name="Le Paslier M.C."/>
            <person name="Lippi Y."/>
            <person name="Lorenzon L."/>
            <person name="Mandel J.R."/>
            <person name="Marage G."/>
            <person name="Marchand G."/>
            <person name="Marquand E."/>
            <person name="Bret-Mestries E."/>
            <person name="Morien E."/>
            <person name="Nambeesan S."/>
            <person name="Nguyen T."/>
            <person name="Pegot-Espagnet P."/>
            <person name="Pouilly N."/>
            <person name="Raftis F."/>
            <person name="Sallet E."/>
            <person name="Schiex T."/>
            <person name="Thomas J."/>
            <person name="Vandecasteele C."/>
            <person name="Vares D."/>
            <person name="Vear F."/>
            <person name="Vautrin S."/>
            <person name="Crespi M."/>
            <person name="Mangin B."/>
            <person name="Burke J.M."/>
            <person name="Salse J."/>
            <person name="Munos S."/>
            <person name="Vincourt P."/>
            <person name="Rieseberg L.H."/>
            <person name="Langlade N.B."/>
        </authorList>
    </citation>
    <scope>NUCLEOTIDE SEQUENCE [LARGE SCALE GENOMIC DNA]</scope>
    <source>
        <strain evidence="4">cv. SF193</strain>
        <tissue evidence="2">Leaves</tissue>
    </source>
</reference>
<evidence type="ECO:0000256" key="1">
    <source>
        <dbReference type="SAM" id="MobiDB-lite"/>
    </source>
</evidence>
<dbReference type="Gramene" id="mRNA:HanXRQr2_Chr09g0389821">
    <property type="protein sequence ID" value="mRNA:HanXRQr2_Chr09g0389821"/>
    <property type="gene ID" value="HanXRQr2_Chr09g0389821"/>
</dbReference>
<organism evidence="3 4">
    <name type="scientific">Helianthus annuus</name>
    <name type="common">Common sunflower</name>
    <dbReference type="NCBI Taxonomy" id="4232"/>
    <lineage>
        <taxon>Eukaryota</taxon>
        <taxon>Viridiplantae</taxon>
        <taxon>Streptophyta</taxon>
        <taxon>Embryophyta</taxon>
        <taxon>Tracheophyta</taxon>
        <taxon>Spermatophyta</taxon>
        <taxon>Magnoliopsida</taxon>
        <taxon>eudicotyledons</taxon>
        <taxon>Gunneridae</taxon>
        <taxon>Pentapetalae</taxon>
        <taxon>asterids</taxon>
        <taxon>campanulids</taxon>
        <taxon>Asterales</taxon>
        <taxon>Asteraceae</taxon>
        <taxon>Asteroideae</taxon>
        <taxon>Heliantheae alliance</taxon>
        <taxon>Heliantheae</taxon>
        <taxon>Helianthus</taxon>
    </lineage>
</organism>
<gene>
    <name evidence="3" type="ORF">HannXRQ_Chr09g0257951</name>
    <name evidence="2" type="ORF">HanXRQr2_Chr09g0389821</name>
</gene>
<dbReference type="Proteomes" id="UP000215914">
    <property type="component" value="Chromosome 9"/>
</dbReference>
<feature type="region of interest" description="Disordered" evidence="1">
    <location>
        <begin position="68"/>
        <end position="149"/>
    </location>
</feature>
<evidence type="ECO:0000313" key="2">
    <source>
        <dbReference type="EMBL" id="KAF5791008.1"/>
    </source>
</evidence>